<dbReference type="KEGG" id="pstg:E8M01_26810"/>
<keyword evidence="2" id="KW-1185">Reference proteome</keyword>
<evidence type="ECO:0000313" key="2">
    <source>
        <dbReference type="Proteomes" id="UP000298781"/>
    </source>
</evidence>
<protein>
    <recommendedName>
        <fullName evidence="3">Lipoprotein</fullName>
    </recommendedName>
</protein>
<dbReference type="EMBL" id="CP039690">
    <property type="protein sequence ID" value="QCI67516.1"/>
    <property type="molecule type" value="Genomic_DNA"/>
</dbReference>
<name>A0A4D7BDV1_9HYPH</name>
<dbReference type="AlphaFoldDB" id="A0A4D7BDV1"/>
<proteinExistence type="predicted"/>
<accession>A0A4D7BDV1</accession>
<dbReference type="Proteomes" id="UP000298781">
    <property type="component" value="Chromosome"/>
</dbReference>
<reference evidence="1 2" key="1">
    <citation type="submission" date="2019-04" db="EMBL/GenBank/DDBJ databases">
        <title>Phreatobacter aquaticus sp. nov.</title>
        <authorList>
            <person name="Choi A."/>
        </authorList>
    </citation>
    <scope>NUCLEOTIDE SEQUENCE [LARGE SCALE GENOMIC DNA]</scope>
    <source>
        <strain evidence="1 2">KCTC 52518</strain>
    </source>
</reference>
<gene>
    <name evidence="1" type="ORF">E8M01_26810</name>
</gene>
<organism evidence="1 2">
    <name type="scientific">Phreatobacter stygius</name>
    <dbReference type="NCBI Taxonomy" id="1940610"/>
    <lineage>
        <taxon>Bacteria</taxon>
        <taxon>Pseudomonadati</taxon>
        <taxon>Pseudomonadota</taxon>
        <taxon>Alphaproteobacteria</taxon>
        <taxon>Hyphomicrobiales</taxon>
        <taxon>Phreatobacteraceae</taxon>
        <taxon>Phreatobacter</taxon>
    </lineage>
</organism>
<evidence type="ECO:0000313" key="1">
    <source>
        <dbReference type="EMBL" id="QCI67516.1"/>
    </source>
</evidence>
<sequence>MKWQHVVATTVLLTGCSTPESRTAQQRVWLQEAMATCRGLGLTDQNALAQCASPLVQAKITEDRDQRAAAIDAAAAGMNAMSRAYSDAAAARAQPMPQSTTCRTRPMGNGTYATTCD</sequence>
<dbReference type="PROSITE" id="PS51257">
    <property type="entry name" value="PROKAR_LIPOPROTEIN"/>
    <property type="match status" value="1"/>
</dbReference>
<evidence type="ECO:0008006" key="3">
    <source>
        <dbReference type="Google" id="ProtNLM"/>
    </source>
</evidence>
<dbReference type="RefSeq" id="WP_136962947.1">
    <property type="nucleotide sequence ID" value="NZ_CP039690.1"/>
</dbReference>